<dbReference type="PANTHER" id="PTHR39555:SF1">
    <property type="entry name" value="TYPE IV PILUS INNER MEMBRANE COMPONENT PILO"/>
    <property type="match status" value="1"/>
</dbReference>
<proteinExistence type="predicted"/>
<organism evidence="2">
    <name type="scientific">uncultured Desulfobacteraceae bacterium</name>
    <dbReference type="NCBI Taxonomy" id="218296"/>
    <lineage>
        <taxon>Bacteria</taxon>
        <taxon>Pseudomonadati</taxon>
        <taxon>Thermodesulfobacteriota</taxon>
        <taxon>Desulfobacteria</taxon>
        <taxon>Desulfobacterales</taxon>
        <taxon>Desulfobacteraceae</taxon>
        <taxon>environmental samples</taxon>
    </lineage>
</organism>
<accession>A0A484HD97</accession>
<dbReference type="AlphaFoldDB" id="A0A484HD97"/>
<dbReference type="GO" id="GO:0043683">
    <property type="term" value="P:type IV pilus assembly"/>
    <property type="evidence" value="ECO:0007669"/>
    <property type="project" value="InterPro"/>
</dbReference>
<dbReference type="PANTHER" id="PTHR39555">
    <property type="entry name" value="FIMBRIAL ASSEMBLY PROTEIN PILO-LIKE PROTEIN-RELATED"/>
    <property type="match status" value="1"/>
</dbReference>
<keyword evidence="1" id="KW-1133">Transmembrane helix</keyword>
<dbReference type="Pfam" id="PF04350">
    <property type="entry name" value="PilO"/>
    <property type="match status" value="1"/>
</dbReference>
<keyword evidence="1" id="KW-0472">Membrane</keyword>
<evidence type="ECO:0000256" key="1">
    <source>
        <dbReference type="SAM" id="Phobius"/>
    </source>
</evidence>
<dbReference type="EMBL" id="CAACVI010000001">
    <property type="protein sequence ID" value="VEN72659.1"/>
    <property type="molecule type" value="Genomic_DNA"/>
</dbReference>
<keyword evidence="1" id="KW-0812">Transmembrane</keyword>
<dbReference type="Gene3D" id="3.30.70.60">
    <property type="match status" value="1"/>
</dbReference>
<evidence type="ECO:0008006" key="3">
    <source>
        <dbReference type="Google" id="ProtNLM"/>
    </source>
</evidence>
<feature type="transmembrane region" description="Helical" evidence="1">
    <location>
        <begin position="26"/>
        <end position="45"/>
    </location>
</feature>
<sequence>MPEHQTKGLERFWENLAGLPGSQKTIGAGGILTLTACFFAFVLLGPKYGEIRRLREEMSRIDIRLAAAGMGWGTPARHEKELEKKKKRMEGLFKSLPGRREADSWMAELSRTGEKAGLEFLSFEPRPESRGEFYTQSPAAVRATGNFHQMTAFFESVSRAPRMALIRSLRLRPGEKSGKQGLLMASFVATAARLNSTPPGKGRP</sequence>
<gene>
    <name evidence="2" type="ORF">EPICR_10158</name>
</gene>
<name>A0A484HD97_9BACT</name>
<evidence type="ECO:0000313" key="2">
    <source>
        <dbReference type="EMBL" id="VEN72659.1"/>
    </source>
</evidence>
<reference evidence="2" key="1">
    <citation type="submission" date="2019-01" db="EMBL/GenBank/DDBJ databases">
        <authorList>
            <consortium name="Genoscope - CEA"/>
            <person name="William W."/>
        </authorList>
    </citation>
    <scope>NUCLEOTIDE SEQUENCE</scope>
    <source>
        <strain evidence="2">CR-1</strain>
    </source>
</reference>
<dbReference type="InterPro" id="IPR014717">
    <property type="entry name" value="Transl_elong_EF1B/ribsomal_bS6"/>
</dbReference>
<protein>
    <recommendedName>
        <fullName evidence="3">Pilus assembly protein PilO</fullName>
    </recommendedName>
</protein>
<dbReference type="GO" id="GO:0043107">
    <property type="term" value="P:type IV pilus-dependent motility"/>
    <property type="evidence" value="ECO:0007669"/>
    <property type="project" value="InterPro"/>
</dbReference>
<dbReference type="InterPro" id="IPR007445">
    <property type="entry name" value="PilO"/>
</dbReference>